<dbReference type="Pfam" id="PF00356">
    <property type="entry name" value="LacI"/>
    <property type="match status" value="1"/>
</dbReference>
<dbReference type="Proteomes" id="UP000094271">
    <property type="component" value="Unassembled WGS sequence"/>
</dbReference>
<dbReference type="RefSeq" id="WP_069152024.1">
    <property type="nucleotide sequence ID" value="NZ_DBFYTW010000400.1"/>
</dbReference>
<proteinExistence type="predicted"/>
<keyword evidence="10" id="KW-1185">Reference proteome</keyword>
<name>A0A1E3AAV3_9FIRM</name>
<keyword evidence="3" id="KW-0804">Transcription</keyword>
<dbReference type="GO" id="GO:0000976">
    <property type="term" value="F:transcription cis-regulatory region binding"/>
    <property type="evidence" value="ECO:0007669"/>
    <property type="project" value="TreeGrafter"/>
</dbReference>
<dbReference type="Pfam" id="PF13377">
    <property type="entry name" value="Peripla_BP_3"/>
    <property type="match status" value="1"/>
</dbReference>
<dbReference type="InterPro" id="IPR028082">
    <property type="entry name" value="Peripla_BP_I"/>
</dbReference>
<feature type="domain" description="HTH lacI-type" evidence="4">
    <location>
        <begin position="3"/>
        <end position="57"/>
    </location>
</feature>
<dbReference type="Proteomes" id="UP000094869">
    <property type="component" value="Unassembled WGS sequence"/>
</dbReference>
<dbReference type="GO" id="GO:0003700">
    <property type="term" value="F:DNA-binding transcription factor activity"/>
    <property type="evidence" value="ECO:0007669"/>
    <property type="project" value="TreeGrafter"/>
</dbReference>
<dbReference type="SUPFAM" id="SSF47413">
    <property type="entry name" value="lambda repressor-like DNA-binding domains"/>
    <property type="match status" value="1"/>
</dbReference>
<dbReference type="EMBL" id="MEHD01000025">
    <property type="protein sequence ID" value="ODR54384.1"/>
    <property type="molecule type" value="Genomic_DNA"/>
</dbReference>
<dbReference type="CDD" id="cd01392">
    <property type="entry name" value="HTH_LacI"/>
    <property type="match status" value="1"/>
</dbReference>
<dbReference type="Proteomes" id="UP000094067">
    <property type="component" value="Unassembled WGS sequence"/>
</dbReference>
<comment type="caution">
    <text evidence="5">The sequence shown here is derived from an EMBL/GenBank/DDBJ whole genome shotgun (WGS) entry which is preliminary data.</text>
</comment>
<dbReference type="Gene3D" id="1.10.260.40">
    <property type="entry name" value="lambda repressor-like DNA-binding domains"/>
    <property type="match status" value="1"/>
</dbReference>
<dbReference type="EMBL" id="MEHA01000028">
    <property type="protein sequence ID" value="ODR45158.1"/>
    <property type="molecule type" value="Genomic_DNA"/>
</dbReference>
<evidence type="ECO:0000259" key="4">
    <source>
        <dbReference type="PROSITE" id="PS50932"/>
    </source>
</evidence>
<accession>A0A1E3AAV3</accession>
<dbReference type="PATRIC" id="fig|1432052.4.peg.2000"/>
<keyword evidence="2" id="KW-0238">DNA-binding</keyword>
<dbReference type="InterPro" id="IPR010982">
    <property type="entry name" value="Lambda_DNA-bd_dom_sf"/>
</dbReference>
<dbReference type="InterPro" id="IPR046335">
    <property type="entry name" value="LacI/GalR-like_sensor"/>
</dbReference>
<evidence type="ECO:0000256" key="1">
    <source>
        <dbReference type="ARBA" id="ARBA00023015"/>
    </source>
</evidence>
<dbReference type="InterPro" id="IPR000843">
    <property type="entry name" value="HTH_LacI"/>
</dbReference>
<evidence type="ECO:0000256" key="2">
    <source>
        <dbReference type="ARBA" id="ARBA00023125"/>
    </source>
</evidence>
<evidence type="ECO:0000256" key="3">
    <source>
        <dbReference type="ARBA" id="ARBA00023163"/>
    </source>
</evidence>
<dbReference type="PANTHER" id="PTHR30146:SF109">
    <property type="entry name" value="HTH-TYPE TRANSCRIPTIONAL REGULATOR GALS"/>
    <property type="match status" value="1"/>
</dbReference>
<evidence type="ECO:0000313" key="6">
    <source>
        <dbReference type="EMBL" id="ODR45158.1"/>
    </source>
</evidence>
<protein>
    <submittedName>
        <fullName evidence="5">HTH-type transcriptional repressor PurR</fullName>
    </submittedName>
    <submittedName>
        <fullName evidence="6">LacI family transcriptional regulator</fullName>
    </submittedName>
</protein>
<organism evidence="5 8">
    <name type="scientific">Eisenbergiella tayi</name>
    <dbReference type="NCBI Taxonomy" id="1432052"/>
    <lineage>
        <taxon>Bacteria</taxon>
        <taxon>Bacillati</taxon>
        <taxon>Bacillota</taxon>
        <taxon>Clostridia</taxon>
        <taxon>Lachnospirales</taxon>
        <taxon>Lachnospiraceae</taxon>
        <taxon>Eisenbergiella</taxon>
    </lineage>
</organism>
<dbReference type="Gene3D" id="3.40.50.2300">
    <property type="match status" value="2"/>
</dbReference>
<reference evidence="7 10" key="2">
    <citation type="submission" date="2016-08" db="EMBL/GenBank/DDBJ databases">
        <title>Characterization of Isolates of Eisenbergiella tayi Derived from Blood Cultures, Using Whole Genome Sequencing.</title>
        <authorList>
            <person name="Bernier A.-M."/>
            <person name="Burdz T."/>
            <person name="Wiebe D."/>
            <person name="Bernard K."/>
        </authorList>
    </citation>
    <scope>NUCLEOTIDE SEQUENCE [LARGE SCALE GENOMIC DNA]</scope>
    <source>
        <strain evidence="7 10">NML120146</strain>
    </source>
</reference>
<evidence type="ECO:0000313" key="8">
    <source>
        <dbReference type="Proteomes" id="UP000094067"/>
    </source>
</evidence>
<dbReference type="EMBL" id="MCGH01000002">
    <property type="protein sequence ID" value="ODM05905.1"/>
    <property type="molecule type" value="Genomic_DNA"/>
</dbReference>
<dbReference type="PROSITE" id="PS50932">
    <property type="entry name" value="HTH_LACI_2"/>
    <property type="match status" value="1"/>
</dbReference>
<keyword evidence="1" id="KW-0805">Transcription regulation</keyword>
<gene>
    <name evidence="5" type="primary">purR_2</name>
    <name evidence="6" type="ORF">BEI59_27470</name>
    <name evidence="5" type="ORF">BEI61_01794</name>
    <name evidence="7" type="ORF">BEI63_15520</name>
</gene>
<evidence type="ECO:0000313" key="7">
    <source>
        <dbReference type="EMBL" id="ODR54384.1"/>
    </source>
</evidence>
<dbReference type="AlphaFoldDB" id="A0A1E3AAV3"/>
<dbReference type="PANTHER" id="PTHR30146">
    <property type="entry name" value="LACI-RELATED TRANSCRIPTIONAL REPRESSOR"/>
    <property type="match status" value="1"/>
</dbReference>
<dbReference type="SUPFAM" id="SSF53822">
    <property type="entry name" value="Periplasmic binding protein-like I"/>
    <property type="match status" value="1"/>
</dbReference>
<dbReference type="SMART" id="SM00354">
    <property type="entry name" value="HTH_LACI"/>
    <property type="match status" value="1"/>
</dbReference>
<dbReference type="OrthoDB" id="9784962at2"/>
<evidence type="ECO:0000313" key="10">
    <source>
        <dbReference type="Proteomes" id="UP000094869"/>
    </source>
</evidence>
<sequence>MEISAKELAQLINVSPATVSMVFNNKPGISEATRELVMRTAAQYGYTGKSTQTAAASRVIQLINYKKHGKIAADTPFFSQLTEGITQECYRQNAALHISYFYENMDIPTQLASLKEVDCIGILLLATEMGKEDFKKFKDFHVPIVVLDCYYDELKYDCVLINNIQGAFKATNYLLQCGHQKVGYLRSAIDISNFAERADGYYKALRAHNKSTSHPYVHAISPTAEEGYQDMLAILDTRPELADAYFADNDIIAAAAMKAFRERGYRLPEDISIIGFDDMPLCDMMVPSLSTMRVKKQELGATAIQRLMDRVGNNQIECLKMCMATKLIKRESVSVL</sequence>
<reference evidence="5 8" key="1">
    <citation type="submission" date="2016-07" db="EMBL/GenBank/DDBJ databases">
        <title>Characterization of isolates of Eisenbergiella tayi derived from blood cultures, using whole genome sequencing.</title>
        <authorList>
            <person name="Burdz T."/>
            <person name="Wiebe D."/>
            <person name="Huynh C."/>
            <person name="Bernard K."/>
        </authorList>
    </citation>
    <scope>NUCLEOTIDE SEQUENCE [LARGE SCALE GENOMIC DNA]</scope>
    <source>
        <strain evidence="5 8">NML 110608</strain>
    </source>
</reference>
<evidence type="ECO:0000313" key="9">
    <source>
        <dbReference type="Proteomes" id="UP000094271"/>
    </source>
</evidence>
<reference evidence="6 9" key="3">
    <citation type="submission" date="2016-08" db="EMBL/GenBank/DDBJ databases">
        <authorList>
            <person name="Seilhamer J.J."/>
        </authorList>
    </citation>
    <scope>NUCLEOTIDE SEQUENCE [LARGE SCALE GENOMIC DNA]</scope>
    <source>
        <strain evidence="6 9">NML150140-1</strain>
    </source>
</reference>
<evidence type="ECO:0000313" key="5">
    <source>
        <dbReference type="EMBL" id="ODM05905.1"/>
    </source>
</evidence>